<sequence>MFFCDGTPVEVDLTGCTSKGSALNTKLGGYMGKYNSYMSRMSDLGKQYSEIKGSTDQDKAAKMKAIEDEYDKLSNEFTIYAKSIVNDNKDNIIPAAFINNIMYELSYDELKALLPETAPYYSHAQMRQPKALLASYELRQPGTMFKDITMNDDNGKERKLSEWCGKGNYVMIDFWASWCGPCRGEMPNVVANYEKYHSKGFEIIGISFDTKAEAWKAAIKSLGMKWPQLSDLKGWKSIGKDIYGINSIPASILLDKEGKIIAVDLRGEKLGEKLKELYGF</sequence>
<evidence type="ECO:0000256" key="2">
    <source>
        <dbReference type="ARBA" id="ARBA00022748"/>
    </source>
</evidence>
<evidence type="ECO:0000256" key="1">
    <source>
        <dbReference type="ARBA" id="ARBA00004196"/>
    </source>
</evidence>
<evidence type="ECO:0000256" key="4">
    <source>
        <dbReference type="ARBA" id="ARBA00023284"/>
    </source>
</evidence>
<dbReference type="PANTHER" id="PTHR42852">
    <property type="entry name" value="THIOL:DISULFIDE INTERCHANGE PROTEIN DSBE"/>
    <property type="match status" value="1"/>
</dbReference>
<evidence type="ECO:0000313" key="7">
    <source>
        <dbReference type="Proteomes" id="UP000820977"/>
    </source>
</evidence>
<dbReference type="InterPro" id="IPR036249">
    <property type="entry name" value="Thioredoxin-like_sf"/>
</dbReference>
<dbReference type="EMBL" id="JABKKJ010000002">
    <property type="protein sequence ID" value="NPE24455.1"/>
    <property type="molecule type" value="Genomic_DNA"/>
</dbReference>
<reference evidence="6 7" key="1">
    <citation type="submission" date="2020-05" db="EMBL/GenBank/DDBJ databases">
        <title>Distinct polysaccharide utilization as determinants for interspecies competition between intestinal Prevotella spp.</title>
        <authorList>
            <person name="Galvez E.J.C."/>
            <person name="Iljazovic A."/>
            <person name="Strowig T."/>
        </authorList>
    </citation>
    <scope>NUCLEOTIDE SEQUENCE [LARGE SCALE GENOMIC DNA]</scope>
    <source>
        <strain evidence="6 7">PCHR</strain>
    </source>
</reference>
<name>A0ABX2B3C2_9BACT</name>
<dbReference type="PANTHER" id="PTHR42852:SF6">
    <property type="entry name" value="THIOL:DISULFIDE INTERCHANGE PROTEIN DSBE"/>
    <property type="match status" value="1"/>
</dbReference>
<dbReference type="CDD" id="cd02966">
    <property type="entry name" value="TlpA_like_family"/>
    <property type="match status" value="1"/>
</dbReference>
<keyword evidence="4" id="KW-0676">Redox-active center</keyword>
<keyword evidence="2" id="KW-0201">Cytochrome c-type biogenesis</keyword>
<dbReference type="SUPFAM" id="SSF52833">
    <property type="entry name" value="Thioredoxin-like"/>
    <property type="match status" value="1"/>
</dbReference>
<protein>
    <submittedName>
        <fullName evidence="6">TlpA family protein disulfide reductase</fullName>
    </submittedName>
</protein>
<dbReference type="InterPro" id="IPR013766">
    <property type="entry name" value="Thioredoxin_domain"/>
</dbReference>
<dbReference type="PROSITE" id="PS00194">
    <property type="entry name" value="THIOREDOXIN_1"/>
    <property type="match status" value="1"/>
</dbReference>
<proteinExistence type="predicted"/>
<dbReference type="InterPro" id="IPR050553">
    <property type="entry name" value="Thioredoxin_ResA/DsbE_sf"/>
</dbReference>
<dbReference type="Pfam" id="PF00578">
    <property type="entry name" value="AhpC-TSA"/>
    <property type="match status" value="1"/>
</dbReference>
<feature type="domain" description="Thioredoxin" evidence="5">
    <location>
        <begin position="139"/>
        <end position="280"/>
    </location>
</feature>
<keyword evidence="3" id="KW-1015">Disulfide bond</keyword>
<dbReference type="Gene3D" id="3.40.30.10">
    <property type="entry name" value="Glutaredoxin"/>
    <property type="match status" value="1"/>
</dbReference>
<accession>A0ABX2B3C2</accession>
<comment type="caution">
    <text evidence="6">The sequence shown here is derived from an EMBL/GenBank/DDBJ whole genome shotgun (WGS) entry which is preliminary data.</text>
</comment>
<keyword evidence="7" id="KW-1185">Reference proteome</keyword>
<dbReference type="PROSITE" id="PS51352">
    <property type="entry name" value="THIOREDOXIN_2"/>
    <property type="match status" value="1"/>
</dbReference>
<comment type="subcellular location">
    <subcellularLocation>
        <location evidence="1">Cell envelope</location>
    </subcellularLocation>
</comment>
<organism evidence="6 7">
    <name type="scientific">Xylanibacter caecicola</name>
    <dbReference type="NCBI Taxonomy" id="2736294"/>
    <lineage>
        <taxon>Bacteria</taxon>
        <taxon>Pseudomonadati</taxon>
        <taxon>Bacteroidota</taxon>
        <taxon>Bacteroidia</taxon>
        <taxon>Bacteroidales</taxon>
        <taxon>Prevotellaceae</taxon>
        <taxon>Xylanibacter</taxon>
    </lineage>
</organism>
<evidence type="ECO:0000256" key="3">
    <source>
        <dbReference type="ARBA" id="ARBA00023157"/>
    </source>
</evidence>
<evidence type="ECO:0000313" key="6">
    <source>
        <dbReference type="EMBL" id="NPE24455.1"/>
    </source>
</evidence>
<evidence type="ECO:0000259" key="5">
    <source>
        <dbReference type="PROSITE" id="PS51352"/>
    </source>
</evidence>
<dbReference type="Proteomes" id="UP000820977">
    <property type="component" value="Unassembled WGS sequence"/>
</dbReference>
<gene>
    <name evidence="6" type="ORF">HPS54_02780</name>
</gene>
<dbReference type="InterPro" id="IPR000866">
    <property type="entry name" value="AhpC/TSA"/>
</dbReference>
<dbReference type="InterPro" id="IPR017937">
    <property type="entry name" value="Thioredoxin_CS"/>
</dbReference>